<gene>
    <name evidence="11" type="ORF">METZ01_LOCUS315863</name>
</gene>
<dbReference type="InterPro" id="IPR014032">
    <property type="entry name" value="Peptidase_A24A_bac"/>
</dbReference>
<dbReference type="PANTHER" id="PTHR30487:SF0">
    <property type="entry name" value="PREPILIN LEADER PEPTIDASE_N-METHYLTRANSFERASE-RELATED"/>
    <property type="match status" value="1"/>
</dbReference>
<feature type="transmembrane region" description="Helical" evidence="8">
    <location>
        <begin position="91"/>
        <end position="112"/>
    </location>
</feature>
<dbReference type="Gene3D" id="1.20.120.1220">
    <property type="match status" value="1"/>
</dbReference>
<evidence type="ECO:0000313" key="11">
    <source>
        <dbReference type="EMBL" id="SVC63009.1"/>
    </source>
</evidence>
<feature type="transmembrane region" description="Helical" evidence="8">
    <location>
        <begin position="173"/>
        <end position="191"/>
    </location>
</feature>
<evidence type="ECO:0000256" key="3">
    <source>
        <dbReference type="ARBA" id="ARBA00022475"/>
    </source>
</evidence>
<feature type="transmembrane region" description="Helical" evidence="8">
    <location>
        <begin position="133"/>
        <end position="161"/>
    </location>
</feature>
<dbReference type="PRINTS" id="PR00864">
    <property type="entry name" value="PREPILNPTASE"/>
</dbReference>
<comment type="similarity">
    <text evidence="2">Belongs to the peptidase A24 family.</text>
</comment>
<keyword evidence="7 8" id="KW-0472">Membrane</keyword>
<sequence>MGKCRYCKKRINIQYFCVEIISIISFIIVYIYFGLTITSLLLMTLSIFFIIIFFIDLKHSIIPDSLTFPLCIIGFVKSFDPNINTTIFPNYINSLIGGVFGYLIIWLIIYFYKQIRKKEGMGLGDAKLMAVIGFWFGWISIPFVMFISSVVALIIVIPSLINKSKKMSSKIPFGPYIILAAIIYFSFSDIIKNILIF</sequence>
<evidence type="ECO:0000256" key="2">
    <source>
        <dbReference type="ARBA" id="ARBA00005801"/>
    </source>
</evidence>
<dbReference type="GO" id="GO:0005886">
    <property type="term" value="C:plasma membrane"/>
    <property type="evidence" value="ECO:0007669"/>
    <property type="project" value="UniProtKB-SubCell"/>
</dbReference>
<dbReference type="AlphaFoldDB" id="A0A382NP78"/>
<organism evidence="11">
    <name type="scientific">marine metagenome</name>
    <dbReference type="NCBI Taxonomy" id="408172"/>
    <lineage>
        <taxon>unclassified sequences</taxon>
        <taxon>metagenomes</taxon>
        <taxon>ecological metagenomes</taxon>
    </lineage>
</organism>
<dbReference type="Pfam" id="PF06750">
    <property type="entry name" value="A24_N_bact"/>
    <property type="match status" value="1"/>
</dbReference>
<dbReference type="InterPro" id="IPR000045">
    <property type="entry name" value="Prepilin_IV_endopep_pep"/>
</dbReference>
<dbReference type="GO" id="GO:0004190">
    <property type="term" value="F:aspartic-type endopeptidase activity"/>
    <property type="evidence" value="ECO:0007669"/>
    <property type="project" value="InterPro"/>
</dbReference>
<dbReference type="Pfam" id="PF01478">
    <property type="entry name" value="Peptidase_A24"/>
    <property type="match status" value="1"/>
</dbReference>
<reference evidence="11" key="1">
    <citation type="submission" date="2018-05" db="EMBL/GenBank/DDBJ databases">
        <authorList>
            <person name="Lanie J.A."/>
            <person name="Ng W.-L."/>
            <person name="Kazmierczak K.M."/>
            <person name="Andrzejewski T.M."/>
            <person name="Davidsen T.M."/>
            <person name="Wayne K.J."/>
            <person name="Tettelin H."/>
            <person name="Glass J.I."/>
            <person name="Rusch D."/>
            <person name="Podicherti R."/>
            <person name="Tsui H.-C.T."/>
            <person name="Winkler M.E."/>
        </authorList>
    </citation>
    <scope>NUCLEOTIDE SEQUENCE</scope>
</reference>
<protein>
    <recommendedName>
        <fullName evidence="12">Prepilin type IV endopeptidase peptidase domain-containing protein</fullName>
    </recommendedName>
</protein>
<proteinExistence type="inferred from homology"/>
<dbReference type="PANTHER" id="PTHR30487">
    <property type="entry name" value="TYPE 4 PREPILIN-LIKE PROTEINS LEADER PEPTIDE-PROCESSING ENZYME"/>
    <property type="match status" value="1"/>
</dbReference>
<dbReference type="InterPro" id="IPR010627">
    <property type="entry name" value="Prepilin_pept_A24_N"/>
</dbReference>
<dbReference type="InterPro" id="IPR050882">
    <property type="entry name" value="Prepilin_peptidase/N-MTase"/>
</dbReference>
<name>A0A382NP78_9ZZZZ</name>
<evidence type="ECO:0000256" key="7">
    <source>
        <dbReference type="ARBA" id="ARBA00023136"/>
    </source>
</evidence>
<keyword evidence="6 8" id="KW-1133">Transmembrane helix</keyword>
<keyword evidence="4" id="KW-0997">Cell inner membrane</keyword>
<comment type="subcellular location">
    <subcellularLocation>
        <location evidence="1">Cell inner membrane</location>
        <topology evidence="1">Multi-pass membrane protein</topology>
    </subcellularLocation>
</comment>
<evidence type="ECO:0000256" key="4">
    <source>
        <dbReference type="ARBA" id="ARBA00022519"/>
    </source>
</evidence>
<evidence type="ECO:0000256" key="5">
    <source>
        <dbReference type="ARBA" id="ARBA00022692"/>
    </source>
</evidence>
<feature type="domain" description="Prepilin type IV endopeptidase peptidase" evidence="9">
    <location>
        <begin position="44"/>
        <end position="157"/>
    </location>
</feature>
<evidence type="ECO:0000256" key="6">
    <source>
        <dbReference type="ARBA" id="ARBA00022989"/>
    </source>
</evidence>
<dbReference type="GO" id="GO:0006465">
    <property type="term" value="P:signal peptide processing"/>
    <property type="evidence" value="ECO:0007669"/>
    <property type="project" value="TreeGrafter"/>
</dbReference>
<feature type="domain" description="Prepilin peptidase A24 N-terminal" evidence="10">
    <location>
        <begin position="2"/>
        <end position="33"/>
    </location>
</feature>
<evidence type="ECO:0000256" key="1">
    <source>
        <dbReference type="ARBA" id="ARBA00004429"/>
    </source>
</evidence>
<keyword evidence="3" id="KW-1003">Cell membrane</keyword>
<keyword evidence="5 8" id="KW-0812">Transmembrane</keyword>
<feature type="transmembrane region" description="Helical" evidence="8">
    <location>
        <begin position="12"/>
        <end position="33"/>
    </location>
</feature>
<evidence type="ECO:0008006" key="12">
    <source>
        <dbReference type="Google" id="ProtNLM"/>
    </source>
</evidence>
<evidence type="ECO:0000259" key="10">
    <source>
        <dbReference type="Pfam" id="PF06750"/>
    </source>
</evidence>
<dbReference type="EMBL" id="UINC01101855">
    <property type="protein sequence ID" value="SVC63009.1"/>
    <property type="molecule type" value="Genomic_DNA"/>
</dbReference>
<evidence type="ECO:0000256" key="8">
    <source>
        <dbReference type="SAM" id="Phobius"/>
    </source>
</evidence>
<evidence type="ECO:0000259" key="9">
    <source>
        <dbReference type="Pfam" id="PF01478"/>
    </source>
</evidence>
<accession>A0A382NP78</accession>